<name>X6MGD1_RETFI</name>
<organism evidence="2 3">
    <name type="scientific">Reticulomyxa filosa</name>
    <dbReference type="NCBI Taxonomy" id="46433"/>
    <lineage>
        <taxon>Eukaryota</taxon>
        <taxon>Sar</taxon>
        <taxon>Rhizaria</taxon>
        <taxon>Retaria</taxon>
        <taxon>Foraminifera</taxon>
        <taxon>Monothalamids</taxon>
        <taxon>Reticulomyxidae</taxon>
        <taxon>Reticulomyxa</taxon>
    </lineage>
</organism>
<dbReference type="AlphaFoldDB" id="X6MGD1"/>
<evidence type="ECO:0000313" key="2">
    <source>
        <dbReference type="EMBL" id="ETO12726.1"/>
    </source>
</evidence>
<keyword evidence="3" id="KW-1185">Reference proteome</keyword>
<gene>
    <name evidence="2" type="ORF">RFI_24649</name>
</gene>
<accession>X6MGD1</accession>
<feature type="compositionally biased region" description="Basic residues" evidence="1">
    <location>
        <begin position="154"/>
        <end position="167"/>
    </location>
</feature>
<proteinExistence type="predicted"/>
<sequence>SIHEIICFPNSKPWGQQVQASALIEMWKQGIVVDDIETPPHSMHLLNPKRNPLLQMKSYAFIQQALQNRKSPNTNGQCICISEDMLLEDILMLWKWLMEQLSSAVNSTANANTNTNTNTNNSLKYSLQMLKSRSKIQRLALTYQLKYRKELKQRKTHFAHSKRRRSHNANEHNSDDISFHSLDMHCRSLILHIYEIAFMFLHLQCQMVWYPSFLTHFIHFKSKHDQDDNNNNNNNNNNDNDEKENQCTTLFRHIPSLLLKVKCSKKQNKKKQIWTTQWQELLHWKKQVQERFDHNNIVKDQVKLQLPYVWLVFDSKLFHWICDNFSLTKHVTNTNNICIISFQLSATHKSNKVANATI</sequence>
<reference evidence="2 3" key="1">
    <citation type="journal article" date="2013" name="Curr. Biol.">
        <title>The Genome of the Foraminiferan Reticulomyxa filosa.</title>
        <authorList>
            <person name="Glockner G."/>
            <person name="Hulsmann N."/>
            <person name="Schleicher M."/>
            <person name="Noegel A.A."/>
            <person name="Eichinger L."/>
            <person name="Gallinger C."/>
            <person name="Pawlowski J."/>
            <person name="Sierra R."/>
            <person name="Euteneuer U."/>
            <person name="Pillet L."/>
            <person name="Moustafa A."/>
            <person name="Platzer M."/>
            <person name="Groth M."/>
            <person name="Szafranski K."/>
            <person name="Schliwa M."/>
        </authorList>
    </citation>
    <scope>NUCLEOTIDE SEQUENCE [LARGE SCALE GENOMIC DNA]</scope>
</reference>
<dbReference type="Proteomes" id="UP000023152">
    <property type="component" value="Unassembled WGS sequence"/>
</dbReference>
<feature type="region of interest" description="Disordered" evidence="1">
    <location>
        <begin position="224"/>
        <end position="243"/>
    </location>
</feature>
<dbReference type="EMBL" id="ASPP01021169">
    <property type="protein sequence ID" value="ETO12726.1"/>
    <property type="molecule type" value="Genomic_DNA"/>
</dbReference>
<protein>
    <submittedName>
        <fullName evidence="2">Uncharacterized protein</fullName>
    </submittedName>
</protein>
<feature type="region of interest" description="Disordered" evidence="1">
    <location>
        <begin position="154"/>
        <end position="174"/>
    </location>
</feature>
<comment type="caution">
    <text evidence="2">The sequence shown here is derived from an EMBL/GenBank/DDBJ whole genome shotgun (WGS) entry which is preliminary data.</text>
</comment>
<feature type="non-terminal residue" evidence="2">
    <location>
        <position position="1"/>
    </location>
</feature>
<feature type="compositionally biased region" description="Low complexity" evidence="1">
    <location>
        <begin position="229"/>
        <end position="238"/>
    </location>
</feature>
<evidence type="ECO:0000256" key="1">
    <source>
        <dbReference type="SAM" id="MobiDB-lite"/>
    </source>
</evidence>
<evidence type="ECO:0000313" key="3">
    <source>
        <dbReference type="Proteomes" id="UP000023152"/>
    </source>
</evidence>